<keyword evidence="5" id="KW-0479">Metal-binding</keyword>
<dbReference type="GO" id="GO:0004497">
    <property type="term" value="F:monooxygenase activity"/>
    <property type="evidence" value="ECO:0007669"/>
    <property type="project" value="UniProtKB-KW"/>
</dbReference>
<organism evidence="12 13">
    <name type="scientific">Capsicum baccatum</name>
    <name type="common">Peruvian pepper</name>
    <dbReference type="NCBI Taxonomy" id="33114"/>
    <lineage>
        <taxon>Eukaryota</taxon>
        <taxon>Viridiplantae</taxon>
        <taxon>Streptophyta</taxon>
        <taxon>Embryophyta</taxon>
        <taxon>Tracheophyta</taxon>
        <taxon>Spermatophyta</taxon>
        <taxon>Magnoliopsida</taxon>
        <taxon>eudicotyledons</taxon>
        <taxon>Gunneridae</taxon>
        <taxon>Pentapetalae</taxon>
        <taxon>asterids</taxon>
        <taxon>lamiids</taxon>
        <taxon>Solanales</taxon>
        <taxon>Solanaceae</taxon>
        <taxon>Solanoideae</taxon>
        <taxon>Capsiceae</taxon>
        <taxon>Capsicum</taxon>
    </lineage>
</organism>
<dbReference type="EMBL" id="MLFT02000010">
    <property type="protein sequence ID" value="PHT35634.1"/>
    <property type="molecule type" value="Genomic_DNA"/>
</dbReference>
<dbReference type="AlphaFoldDB" id="A0A2G2VRM7"/>
<feature type="coiled-coil region" evidence="11">
    <location>
        <begin position="186"/>
        <end position="213"/>
    </location>
</feature>
<dbReference type="InterPro" id="IPR050665">
    <property type="entry name" value="Cytochrome_P450_Monooxygen"/>
</dbReference>
<dbReference type="GO" id="GO:0016705">
    <property type="term" value="F:oxidoreductase activity, acting on paired donors, with incorporation or reduction of molecular oxygen"/>
    <property type="evidence" value="ECO:0007669"/>
    <property type="project" value="InterPro"/>
</dbReference>
<keyword evidence="9" id="KW-0503">Monooxygenase</keyword>
<dbReference type="PANTHER" id="PTHR24282:SF175">
    <property type="entry name" value="CYTOCHROME P450 CYP72A219-LIKE"/>
    <property type="match status" value="1"/>
</dbReference>
<evidence type="ECO:0000313" key="12">
    <source>
        <dbReference type="EMBL" id="PHT35634.1"/>
    </source>
</evidence>
<comment type="subcellular location">
    <subcellularLocation>
        <location evidence="1">Membrane</location>
    </subcellularLocation>
</comment>
<dbReference type="GO" id="GO:0020037">
    <property type="term" value="F:heme binding"/>
    <property type="evidence" value="ECO:0007669"/>
    <property type="project" value="InterPro"/>
</dbReference>
<evidence type="ECO:0000313" key="13">
    <source>
        <dbReference type="Proteomes" id="UP000224567"/>
    </source>
</evidence>
<dbReference type="Pfam" id="PF00067">
    <property type="entry name" value="p450"/>
    <property type="match status" value="1"/>
</dbReference>
<gene>
    <name evidence="12" type="ORF">CQW23_23334</name>
</gene>
<proteinExistence type="inferred from homology"/>
<comment type="caution">
    <text evidence="12">The sequence shown here is derived from an EMBL/GenBank/DDBJ whole genome shotgun (WGS) entry which is preliminary data.</text>
</comment>
<accession>A0A2G2VRM7</accession>
<keyword evidence="10" id="KW-0472">Membrane</keyword>
<reference evidence="13" key="2">
    <citation type="journal article" date="2017" name="J. Anim. Genet.">
        <title>Multiple reference genome sequences of hot pepper reveal the massive evolution of plant disease resistance genes by retroduplication.</title>
        <authorList>
            <person name="Kim S."/>
            <person name="Park J."/>
            <person name="Yeom S.-I."/>
            <person name="Kim Y.-M."/>
            <person name="Seo E."/>
            <person name="Kim K.-T."/>
            <person name="Kim M.-S."/>
            <person name="Lee J.M."/>
            <person name="Cheong K."/>
            <person name="Shin H.-S."/>
            <person name="Kim S.-B."/>
            <person name="Han K."/>
            <person name="Lee J."/>
            <person name="Park M."/>
            <person name="Lee H.-A."/>
            <person name="Lee H.-Y."/>
            <person name="Lee Y."/>
            <person name="Oh S."/>
            <person name="Lee J.H."/>
            <person name="Choi E."/>
            <person name="Choi E."/>
            <person name="Lee S.E."/>
            <person name="Jeon J."/>
            <person name="Kim H."/>
            <person name="Choi G."/>
            <person name="Song H."/>
            <person name="Lee J."/>
            <person name="Lee S.-C."/>
            <person name="Kwon J.-K."/>
            <person name="Lee H.-Y."/>
            <person name="Koo N."/>
            <person name="Hong Y."/>
            <person name="Kim R.W."/>
            <person name="Kang W.-H."/>
            <person name="Huh J.H."/>
            <person name="Kang B.-C."/>
            <person name="Yang T.-J."/>
            <person name="Lee Y.-H."/>
            <person name="Bennetzen J.L."/>
            <person name="Choi D."/>
        </authorList>
    </citation>
    <scope>NUCLEOTIDE SEQUENCE [LARGE SCALE GENOMIC DNA]</scope>
    <source>
        <strain evidence="13">cv. PBC81</strain>
    </source>
</reference>
<keyword evidence="4" id="KW-0812">Transmembrane</keyword>
<sequence>MCNYHSIELGIENLELGLVQTKELEKCLRQQGFNGNCYKFLFGDTKEMMKMGKEALFKPIEFSHDMIWPRVVPFFHKTINNYGKNCFAWYGPRPAVVIVDPELIREVLTKNYIYQKPPGNPLTRLAANGLAGYETDEWAKHRRLINPAFHLDKLKVEKVLRVLPKPKWNVKVTVITDAKDLTRMYLDELVGNLKTYEMDIEDLNRASKSDEEDDETTLMVI</sequence>
<evidence type="ECO:0000256" key="8">
    <source>
        <dbReference type="ARBA" id="ARBA00023004"/>
    </source>
</evidence>
<dbReference type="InterPro" id="IPR001128">
    <property type="entry name" value="Cyt_P450"/>
</dbReference>
<evidence type="ECO:0000256" key="1">
    <source>
        <dbReference type="ARBA" id="ARBA00004370"/>
    </source>
</evidence>
<evidence type="ECO:0000256" key="4">
    <source>
        <dbReference type="ARBA" id="ARBA00022692"/>
    </source>
</evidence>
<dbReference type="InterPro" id="IPR036396">
    <property type="entry name" value="Cyt_P450_sf"/>
</dbReference>
<evidence type="ECO:0000256" key="2">
    <source>
        <dbReference type="ARBA" id="ARBA00010617"/>
    </source>
</evidence>
<comment type="similarity">
    <text evidence="2">Belongs to the cytochrome P450 family.</text>
</comment>
<evidence type="ECO:0000256" key="9">
    <source>
        <dbReference type="ARBA" id="ARBA00023033"/>
    </source>
</evidence>
<dbReference type="OrthoDB" id="1470350at2759"/>
<keyword evidence="6" id="KW-1133">Transmembrane helix</keyword>
<evidence type="ECO:0000256" key="6">
    <source>
        <dbReference type="ARBA" id="ARBA00022989"/>
    </source>
</evidence>
<dbReference type="PANTHER" id="PTHR24282">
    <property type="entry name" value="CYTOCHROME P450 FAMILY MEMBER"/>
    <property type="match status" value="1"/>
</dbReference>
<dbReference type="STRING" id="33114.A0A2G2VRM7"/>
<dbReference type="GO" id="GO:0005506">
    <property type="term" value="F:iron ion binding"/>
    <property type="evidence" value="ECO:0007669"/>
    <property type="project" value="InterPro"/>
</dbReference>
<dbReference type="SUPFAM" id="SSF48264">
    <property type="entry name" value="Cytochrome P450"/>
    <property type="match status" value="1"/>
</dbReference>
<evidence type="ECO:0000256" key="3">
    <source>
        <dbReference type="ARBA" id="ARBA00022617"/>
    </source>
</evidence>
<evidence type="ECO:0000256" key="10">
    <source>
        <dbReference type="ARBA" id="ARBA00023136"/>
    </source>
</evidence>
<dbReference type="Gene3D" id="1.10.630.10">
    <property type="entry name" value="Cytochrome P450"/>
    <property type="match status" value="1"/>
</dbReference>
<protein>
    <submittedName>
        <fullName evidence="12">Cytochrome</fullName>
    </submittedName>
</protein>
<dbReference type="Proteomes" id="UP000224567">
    <property type="component" value="Unassembled WGS sequence"/>
</dbReference>
<evidence type="ECO:0000256" key="11">
    <source>
        <dbReference type="SAM" id="Coils"/>
    </source>
</evidence>
<reference evidence="12 13" key="1">
    <citation type="journal article" date="2017" name="Genome Biol.">
        <title>New reference genome sequences of hot pepper reveal the massive evolution of plant disease-resistance genes by retroduplication.</title>
        <authorList>
            <person name="Kim S."/>
            <person name="Park J."/>
            <person name="Yeom S.I."/>
            <person name="Kim Y.M."/>
            <person name="Seo E."/>
            <person name="Kim K.T."/>
            <person name="Kim M.S."/>
            <person name="Lee J.M."/>
            <person name="Cheong K."/>
            <person name="Shin H.S."/>
            <person name="Kim S.B."/>
            <person name="Han K."/>
            <person name="Lee J."/>
            <person name="Park M."/>
            <person name="Lee H.A."/>
            <person name="Lee H.Y."/>
            <person name="Lee Y."/>
            <person name="Oh S."/>
            <person name="Lee J.H."/>
            <person name="Choi E."/>
            <person name="Choi E."/>
            <person name="Lee S.E."/>
            <person name="Jeon J."/>
            <person name="Kim H."/>
            <person name="Choi G."/>
            <person name="Song H."/>
            <person name="Lee J."/>
            <person name="Lee S.C."/>
            <person name="Kwon J.K."/>
            <person name="Lee H.Y."/>
            <person name="Koo N."/>
            <person name="Hong Y."/>
            <person name="Kim R.W."/>
            <person name="Kang W.H."/>
            <person name="Huh J.H."/>
            <person name="Kang B.C."/>
            <person name="Yang T.J."/>
            <person name="Lee Y.H."/>
            <person name="Bennetzen J.L."/>
            <person name="Choi D."/>
        </authorList>
    </citation>
    <scope>NUCLEOTIDE SEQUENCE [LARGE SCALE GENOMIC DNA]</scope>
    <source>
        <strain evidence="13">cv. PBC81</strain>
    </source>
</reference>
<name>A0A2G2VRM7_CAPBA</name>
<evidence type="ECO:0000256" key="5">
    <source>
        <dbReference type="ARBA" id="ARBA00022723"/>
    </source>
</evidence>
<keyword evidence="13" id="KW-1185">Reference proteome</keyword>
<keyword evidence="7" id="KW-0560">Oxidoreductase</keyword>
<keyword evidence="8" id="KW-0408">Iron</keyword>
<evidence type="ECO:0000256" key="7">
    <source>
        <dbReference type="ARBA" id="ARBA00023002"/>
    </source>
</evidence>
<keyword evidence="11" id="KW-0175">Coiled coil</keyword>
<dbReference type="GO" id="GO:0016020">
    <property type="term" value="C:membrane"/>
    <property type="evidence" value="ECO:0007669"/>
    <property type="project" value="UniProtKB-SubCell"/>
</dbReference>
<keyword evidence="3" id="KW-0349">Heme</keyword>